<feature type="chain" id="PRO_5045683153" evidence="6">
    <location>
        <begin position="25"/>
        <end position="1312"/>
    </location>
</feature>
<evidence type="ECO:0000256" key="5">
    <source>
        <dbReference type="SAM" id="MobiDB-lite"/>
    </source>
</evidence>
<sequence length="1312" mass="131566">MRRRTALGGIVATLVCGAAGTASAEPALRVQVTQRGDFALIGNTLAQDCGANVPAPVVPANFNKNACGLNTSDTAPDVYFRADDPGAGQVSYDLLMLPGLARTTANLSLPVDATVTHAYLYWGARSVAGVPDLSVTLERPGSFSEDITVMMSDVVMGNSSFITSYQAVADVTELVKQHGSGAYRLGGVDAFPLANVNNATPFAGWWMVVLYELQSEPPRNMALFDGFEEVTDGASSTATISGFKVPLAGYNAKLGVVAYEGDNGSVGDSLSWNGTTLSNALNPANDFFNSTRSFLGMPVSVVGDLPQLTGGLGSMSGIDLDVLDITGNVMPGSTSAAIEAASQGDTYVLGGFITSISTLKPDFTTSAKSVSDLNGGVVDPGDELEYTLLVTNTGDDTSKDTILTDKLPAEVTYVPGSLEIVSGPNMGAKTDATADDQGDFDAGSGTVTVRLGTGANATLGGSLNVGQSTSVRFRVTVNPGVGGSILNQGVINASGTQGAPAEDTPTDGNGGDPGAPPTVIIIDSDGDGLSNDDENAAGTNPNDADSDDDGVPDGDEPQWNIDSDGDGLINALDPDSDNDGLLDGTELGLDCSNPATDASKGACRPDADMGATKTDPLDADTDNGGVGDGSEDGNLNGQIDPGEGDPNDPSDDNTIDDTDGDGLSDIVEATLGSNPNDADSDDDGVIDGDEPNPGIDTDGDGVPNVLDADSDNDGLFDGTELGLDCSNPATDTSAGTCRADADMGATKTSPIDADTDDGGVSDGSEDTNLNGQIDPGETDPNIFADDSTNTDTDGDGLSDKLEETLGTNPNDADSDDDGVPDGQEPNPAEDSDGDGLINALDPDSDNDGLLDGTELGYDCNGPGTNKAVCVPDADMGATKTSPINPDTDGGGIKDGSEDSNLNGQIDPGEKDPNDPSDDSTVVDTDGDGLSDDLEEFLGSDPNDADSDDDGVPDGQEPNPSADTDGDGLINVLDADSDNDGLFDGTELGLGCDNDATDASAGRCVPDGDMGATKTNPLDADTDDGGLSDGSEDWNLNGVVDPGEGDPNTPGDDNTILDTDGDGLSDELEGFLGSDPMDADTDDDGVIDGKEPNPAEDTDGDGIKNVVDPDSDNDGLPDGLELGLDCSNPATDPAANICKPDADMGATTTSPINADTDHGGIADGVEDANGDGAVDGGETDPNDPSDDMACATDADCGGETSGMVCNPNKACVEGCRGVGGNGCPTGLECTSMDSTIGQCVEPTGVGGAGGAGGAGGEGGVGGGGTGGAEPDDGIALSGGCSGCAVASDDDASRGLLAALGAALLAFGRRRRRA</sequence>
<feature type="compositionally biased region" description="Low complexity" evidence="5">
    <location>
        <begin position="581"/>
        <end position="590"/>
    </location>
</feature>
<feature type="compositionally biased region" description="Acidic residues" evidence="5">
    <location>
        <begin position="1076"/>
        <end position="1085"/>
    </location>
</feature>
<comment type="subcellular location">
    <subcellularLocation>
        <location evidence="1">Secreted</location>
    </subcellularLocation>
</comment>
<dbReference type="PANTHER" id="PTHR37467:SF1">
    <property type="entry name" value="EXPORTED CALCIUM-BINDING GLYCOPROTEIN"/>
    <property type="match status" value="1"/>
</dbReference>
<dbReference type="Pfam" id="PF01345">
    <property type="entry name" value="DUF11"/>
    <property type="match status" value="1"/>
</dbReference>
<dbReference type="InterPro" id="IPR028974">
    <property type="entry name" value="TSP_type-3_rpt"/>
</dbReference>
<evidence type="ECO:0000256" key="1">
    <source>
        <dbReference type="ARBA" id="ARBA00004613"/>
    </source>
</evidence>
<dbReference type="InterPro" id="IPR047589">
    <property type="entry name" value="DUF11_rpt"/>
</dbReference>
<dbReference type="Gene3D" id="2.60.40.740">
    <property type="match status" value="1"/>
</dbReference>
<proteinExistence type="predicted"/>
<keyword evidence="9" id="KW-1185">Reference proteome</keyword>
<keyword evidence="2" id="KW-0964">Secreted</keyword>
<gene>
    <name evidence="8" type="ORF">QHF89_14120</name>
</gene>
<dbReference type="PANTHER" id="PTHR37467">
    <property type="entry name" value="EXPORTED CALCIUM-BINDING GLYCOPROTEIN-RELATED"/>
    <property type="match status" value="1"/>
</dbReference>
<reference evidence="8 9" key="1">
    <citation type="submission" date="2023-04" db="EMBL/GenBank/DDBJ databases">
        <title>The genome sequence of Polyangium sorediatum DSM14670.</title>
        <authorList>
            <person name="Zhang X."/>
        </authorList>
    </citation>
    <scope>NUCLEOTIDE SEQUENCE [LARGE SCALE GENOMIC DNA]</scope>
    <source>
        <strain evidence="8 9">DSM 14670</strain>
    </source>
</reference>
<name>A0ABT6NQN4_9BACT</name>
<dbReference type="InterPro" id="IPR008966">
    <property type="entry name" value="Adhesion_dom_sf"/>
</dbReference>
<feature type="compositionally biased region" description="Acidic residues" evidence="5">
    <location>
        <begin position="1019"/>
        <end position="1031"/>
    </location>
</feature>
<dbReference type="Pfam" id="PF18884">
    <property type="entry name" value="TSP3_bac"/>
    <property type="match status" value="6"/>
</dbReference>
<feature type="compositionally biased region" description="Acidic residues" evidence="5">
    <location>
        <begin position="678"/>
        <end position="690"/>
    </location>
</feature>
<dbReference type="InterPro" id="IPR059100">
    <property type="entry name" value="TSP3_bac"/>
</dbReference>
<accession>A0ABT6NQN4</accession>
<keyword evidence="4" id="KW-0106">Calcium</keyword>
<feature type="compositionally biased region" description="Acidic residues" evidence="5">
    <location>
        <begin position="544"/>
        <end position="556"/>
    </location>
</feature>
<dbReference type="NCBIfam" id="TIGR04226">
    <property type="entry name" value="RrgB_K2N_iso_D2"/>
    <property type="match status" value="1"/>
</dbReference>
<feature type="signal peptide" evidence="6">
    <location>
        <begin position="1"/>
        <end position="24"/>
    </location>
</feature>
<organism evidence="8 9">
    <name type="scientific">Polyangium sorediatum</name>
    <dbReference type="NCBI Taxonomy" id="889274"/>
    <lineage>
        <taxon>Bacteria</taxon>
        <taxon>Pseudomonadati</taxon>
        <taxon>Myxococcota</taxon>
        <taxon>Polyangia</taxon>
        <taxon>Polyangiales</taxon>
        <taxon>Polyangiaceae</taxon>
        <taxon>Polyangium</taxon>
    </lineage>
</organism>
<feature type="compositionally biased region" description="Low complexity" evidence="5">
    <location>
        <begin position="1115"/>
        <end position="1124"/>
    </location>
</feature>
<dbReference type="InterPro" id="IPR001434">
    <property type="entry name" value="OmcB-like_DUF11"/>
</dbReference>
<dbReference type="InterPro" id="IPR018247">
    <property type="entry name" value="EF_Hand_1_Ca_BS"/>
</dbReference>
<evidence type="ECO:0000256" key="3">
    <source>
        <dbReference type="ARBA" id="ARBA00022729"/>
    </source>
</evidence>
<dbReference type="SUPFAM" id="SSF49401">
    <property type="entry name" value="Bacterial adhesins"/>
    <property type="match status" value="1"/>
</dbReference>
<keyword evidence="3 6" id="KW-0732">Signal</keyword>
<protein>
    <submittedName>
        <fullName evidence="8">DUF3344 domain-containing protein</fullName>
    </submittedName>
</protein>
<evidence type="ECO:0000256" key="4">
    <source>
        <dbReference type="ARBA" id="ARBA00022837"/>
    </source>
</evidence>
<feature type="domain" description="DUF11" evidence="7">
    <location>
        <begin position="377"/>
        <end position="497"/>
    </location>
</feature>
<feature type="compositionally biased region" description="Acidic residues" evidence="5">
    <location>
        <begin position="1058"/>
        <end position="1068"/>
    </location>
</feature>
<evidence type="ECO:0000256" key="2">
    <source>
        <dbReference type="ARBA" id="ARBA00022525"/>
    </source>
</evidence>
<feature type="region of interest" description="Disordered" evidence="5">
    <location>
        <begin position="492"/>
        <end position="1185"/>
    </location>
</feature>
<evidence type="ECO:0000313" key="8">
    <source>
        <dbReference type="EMBL" id="MDI1430623.1"/>
    </source>
</evidence>
<evidence type="ECO:0000313" key="9">
    <source>
        <dbReference type="Proteomes" id="UP001160301"/>
    </source>
</evidence>
<feature type="compositionally biased region" description="Acidic residues" evidence="5">
    <location>
        <begin position="1176"/>
        <end position="1185"/>
    </location>
</feature>
<evidence type="ECO:0000259" key="7">
    <source>
        <dbReference type="Pfam" id="PF01345"/>
    </source>
</evidence>
<evidence type="ECO:0000256" key="6">
    <source>
        <dbReference type="SAM" id="SignalP"/>
    </source>
</evidence>
<comment type="caution">
    <text evidence="8">The sequence shown here is derived from an EMBL/GenBank/DDBJ whole genome shotgun (WGS) entry which is preliminary data.</text>
</comment>
<feature type="compositionally biased region" description="Acidic residues" evidence="5">
    <location>
        <begin position="924"/>
        <end position="951"/>
    </location>
</feature>
<dbReference type="PROSITE" id="PS00018">
    <property type="entry name" value="EF_HAND_1"/>
    <property type="match status" value="1"/>
</dbReference>
<feature type="compositionally biased region" description="Acidic residues" evidence="5">
    <location>
        <begin position="642"/>
        <end position="662"/>
    </location>
</feature>
<dbReference type="EMBL" id="JARZHI010000010">
    <property type="protein sequence ID" value="MDI1430623.1"/>
    <property type="molecule type" value="Genomic_DNA"/>
</dbReference>
<dbReference type="InterPro" id="IPR024038">
    <property type="entry name" value="MYXO-CTERM"/>
</dbReference>
<dbReference type="Gene3D" id="4.10.1080.10">
    <property type="entry name" value="TSP type-3 repeat"/>
    <property type="match status" value="1"/>
</dbReference>
<feature type="compositionally biased region" description="Acidic residues" evidence="5">
    <location>
        <begin position="524"/>
        <end position="535"/>
    </location>
</feature>
<feature type="compositionally biased region" description="Acidic residues" evidence="5">
    <location>
        <begin position="753"/>
        <end position="765"/>
    </location>
</feature>
<dbReference type="RefSeq" id="WP_136966740.1">
    <property type="nucleotide sequence ID" value="NZ_JARZHI010000010.1"/>
</dbReference>
<dbReference type="NCBIfam" id="TIGR03901">
    <property type="entry name" value="MYXO-CTERM"/>
    <property type="match status" value="1"/>
</dbReference>
<dbReference type="NCBIfam" id="TIGR01451">
    <property type="entry name" value="B_ant_repeat"/>
    <property type="match status" value="1"/>
</dbReference>
<dbReference type="InterPro" id="IPR026466">
    <property type="entry name" value="Fim_isopep_form_D2_dom"/>
</dbReference>
<dbReference type="InterPro" id="IPR053180">
    <property type="entry name" value="Ca-binding_acidic-repeat"/>
</dbReference>
<dbReference type="Proteomes" id="UP001160301">
    <property type="component" value="Unassembled WGS sequence"/>
</dbReference>